<sequence>MHITRTIFSWHFLHDNAPTCSSDLVQSFMSKRNIPGLRHVPSFPDKIPRIFWLFSKLKMCSTTVQSREDIMQDATDQLCIISKEKKTSAIFNIRRIIGRSMWLV</sequence>
<evidence type="ECO:0000313" key="2">
    <source>
        <dbReference type="Proteomes" id="UP000887013"/>
    </source>
</evidence>
<organism evidence="1 2">
    <name type="scientific">Nephila pilipes</name>
    <name type="common">Giant wood spider</name>
    <name type="synonym">Nephila maculata</name>
    <dbReference type="NCBI Taxonomy" id="299642"/>
    <lineage>
        <taxon>Eukaryota</taxon>
        <taxon>Metazoa</taxon>
        <taxon>Ecdysozoa</taxon>
        <taxon>Arthropoda</taxon>
        <taxon>Chelicerata</taxon>
        <taxon>Arachnida</taxon>
        <taxon>Araneae</taxon>
        <taxon>Araneomorphae</taxon>
        <taxon>Entelegynae</taxon>
        <taxon>Araneoidea</taxon>
        <taxon>Nephilidae</taxon>
        <taxon>Nephila</taxon>
    </lineage>
</organism>
<dbReference type="Proteomes" id="UP000887013">
    <property type="component" value="Unassembled WGS sequence"/>
</dbReference>
<keyword evidence="2" id="KW-1185">Reference proteome</keyword>
<evidence type="ECO:0000313" key="1">
    <source>
        <dbReference type="EMBL" id="GFT15408.1"/>
    </source>
</evidence>
<gene>
    <name evidence="1" type="ORF">NPIL_428921</name>
</gene>
<dbReference type="InterPro" id="IPR036397">
    <property type="entry name" value="RNaseH_sf"/>
</dbReference>
<dbReference type="Gene3D" id="3.30.420.10">
    <property type="entry name" value="Ribonuclease H-like superfamily/Ribonuclease H"/>
    <property type="match status" value="1"/>
</dbReference>
<name>A0A8X6NHJ7_NEPPI</name>
<reference evidence="1" key="1">
    <citation type="submission" date="2020-08" db="EMBL/GenBank/DDBJ databases">
        <title>Multicomponent nature underlies the extraordinary mechanical properties of spider dragline silk.</title>
        <authorList>
            <person name="Kono N."/>
            <person name="Nakamura H."/>
            <person name="Mori M."/>
            <person name="Yoshida Y."/>
            <person name="Ohtoshi R."/>
            <person name="Malay A.D."/>
            <person name="Moran D.A.P."/>
            <person name="Tomita M."/>
            <person name="Numata K."/>
            <person name="Arakawa K."/>
        </authorList>
    </citation>
    <scope>NUCLEOTIDE SEQUENCE</scope>
</reference>
<accession>A0A8X6NHJ7</accession>
<protein>
    <submittedName>
        <fullName evidence="1">Uncharacterized protein</fullName>
    </submittedName>
</protein>
<dbReference type="EMBL" id="BMAW01058265">
    <property type="protein sequence ID" value="GFT15408.1"/>
    <property type="molecule type" value="Genomic_DNA"/>
</dbReference>
<dbReference type="GO" id="GO:0003676">
    <property type="term" value="F:nucleic acid binding"/>
    <property type="evidence" value="ECO:0007669"/>
    <property type="project" value="InterPro"/>
</dbReference>
<proteinExistence type="predicted"/>
<dbReference type="AlphaFoldDB" id="A0A8X6NHJ7"/>
<comment type="caution">
    <text evidence="1">The sequence shown here is derived from an EMBL/GenBank/DDBJ whole genome shotgun (WGS) entry which is preliminary data.</text>
</comment>